<dbReference type="KEGG" id="dci:113468203"/>
<feature type="transmembrane region" description="Helical" evidence="5">
    <location>
        <begin position="62"/>
        <end position="81"/>
    </location>
</feature>
<dbReference type="GO" id="GO:0005886">
    <property type="term" value="C:plasma membrane"/>
    <property type="evidence" value="ECO:0007669"/>
    <property type="project" value="UniProtKB-SubCell"/>
</dbReference>
<sequence>MEFCPPNISFFDVWVNHGTSACFMDTVSSSILATFLLLFGGTQLWMYKKYSNRATNVLPSKLYYFQIFMSVLMCLVVVVKYALEAALIHQRTLFMYQIVSGGLLLFSFTFATYLVSLERNYRLPTAPPQGHGLVLLVFWTMLLIFANLTFVNLKRLDWWFSLKT</sequence>
<keyword evidence="4" id="KW-1278">Translocase</keyword>
<evidence type="ECO:0000256" key="3">
    <source>
        <dbReference type="ARBA" id="ARBA00022475"/>
    </source>
</evidence>
<comment type="subcellular location">
    <subcellularLocation>
        <location evidence="1">Cell membrane</location>
        <topology evidence="1">Multi-pass membrane protein</topology>
    </subcellularLocation>
</comment>
<gene>
    <name evidence="8" type="primary">LOC113468203</name>
</gene>
<accession>A0A3Q0IX10</accession>
<evidence type="ECO:0000313" key="7">
    <source>
        <dbReference type="Proteomes" id="UP000079169"/>
    </source>
</evidence>
<organism evidence="7 8">
    <name type="scientific">Diaphorina citri</name>
    <name type="common">Asian citrus psyllid</name>
    <dbReference type="NCBI Taxonomy" id="121845"/>
    <lineage>
        <taxon>Eukaryota</taxon>
        <taxon>Metazoa</taxon>
        <taxon>Ecdysozoa</taxon>
        <taxon>Arthropoda</taxon>
        <taxon>Hexapoda</taxon>
        <taxon>Insecta</taxon>
        <taxon>Pterygota</taxon>
        <taxon>Neoptera</taxon>
        <taxon>Paraneoptera</taxon>
        <taxon>Hemiptera</taxon>
        <taxon>Sternorrhyncha</taxon>
        <taxon>Psylloidea</taxon>
        <taxon>Psyllidae</taxon>
        <taxon>Diaphorininae</taxon>
        <taxon>Diaphorina</taxon>
    </lineage>
</organism>
<keyword evidence="2" id="KW-0813">Transport</keyword>
<keyword evidence="7" id="KW-1185">Reference proteome</keyword>
<evidence type="ECO:0000256" key="2">
    <source>
        <dbReference type="ARBA" id="ARBA00022448"/>
    </source>
</evidence>
<dbReference type="AlphaFoldDB" id="A0A3Q0IX10"/>
<evidence type="ECO:0000259" key="6">
    <source>
        <dbReference type="Pfam" id="PF16185"/>
    </source>
</evidence>
<dbReference type="InterPro" id="IPR032410">
    <property type="entry name" value="ABCB6_N"/>
</dbReference>
<protein>
    <submittedName>
        <fullName evidence="8">ATP-binding cassette sub-family B member 6, mitochondrial-like</fullName>
    </submittedName>
</protein>
<proteinExistence type="predicted"/>
<reference evidence="8" key="1">
    <citation type="submission" date="2025-08" db="UniProtKB">
        <authorList>
            <consortium name="RefSeq"/>
        </authorList>
    </citation>
    <scope>IDENTIFICATION</scope>
</reference>
<keyword evidence="5" id="KW-0812">Transmembrane</keyword>
<keyword evidence="5" id="KW-0472">Membrane</keyword>
<feature type="transmembrane region" description="Helical" evidence="5">
    <location>
        <begin position="21"/>
        <end position="42"/>
    </location>
</feature>
<feature type="transmembrane region" description="Helical" evidence="5">
    <location>
        <begin position="133"/>
        <end position="153"/>
    </location>
</feature>
<name>A0A3Q0IX10_DIACI</name>
<dbReference type="RefSeq" id="XP_026680769.1">
    <property type="nucleotide sequence ID" value="XM_026824968.1"/>
</dbReference>
<dbReference type="STRING" id="121845.A0A3Q0IX10"/>
<feature type="transmembrane region" description="Helical" evidence="5">
    <location>
        <begin position="93"/>
        <end position="113"/>
    </location>
</feature>
<keyword evidence="3" id="KW-1003">Cell membrane</keyword>
<evidence type="ECO:0000256" key="1">
    <source>
        <dbReference type="ARBA" id="ARBA00004651"/>
    </source>
</evidence>
<keyword evidence="5" id="KW-1133">Transmembrane helix</keyword>
<dbReference type="Pfam" id="PF16185">
    <property type="entry name" value="MTABC_N"/>
    <property type="match status" value="1"/>
</dbReference>
<evidence type="ECO:0000256" key="5">
    <source>
        <dbReference type="SAM" id="Phobius"/>
    </source>
</evidence>
<dbReference type="PaxDb" id="121845-A0A3Q0IX10"/>
<dbReference type="Proteomes" id="UP000079169">
    <property type="component" value="Unplaced"/>
</dbReference>
<evidence type="ECO:0000313" key="8">
    <source>
        <dbReference type="RefSeq" id="XP_026680769.1"/>
    </source>
</evidence>
<evidence type="ECO:0000256" key="4">
    <source>
        <dbReference type="ARBA" id="ARBA00022967"/>
    </source>
</evidence>
<dbReference type="GeneID" id="113468203"/>
<feature type="domain" description="ATP-binding cassette sub-family B member 6 N-terminal five TM" evidence="6">
    <location>
        <begin position="2"/>
        <end position="164"/>
    </location>
</feature>